<name>A0A7J5APN7_9FLAO</name>
<dbReference type="EMBL" id="WAAU01000008">
    <property type="protein sequence ID" value="KAB1159424.1"/>
    <property type="molecule type" value="Genomic_DNA"/>
</dbReference>
<keyword evidence="3" id="KW-1185">Reference proteome</keyword>
<dbReference type="RefSeq" id="WP_150898643.1">
    <property type="nucleotide sequence ID" value="NZ_WAAU01000008.1"/>
</dbReference>
<evidence type="ECO:0000313" key="3">
    <source>
        <dbReference type="Proteomes" id="UP000467305"/>
    </source>
</evidence>
<dbReference type="OrthoDB" id="963535at2"/>
<dbReference type="Proteomes" id="UP000467305">
    <property type="component" value="Unassembled WGS sequence"/>
</dbReference>
<comment type="caution">
    <text evidence="2">The sequence shown here is derived from an EMBL/GenBank/DDBJ whole genome shotgun (WGS) entry which is preliminary data.</text>
</comment>
<evidence type="ECO:0000256" key="1">
    <source>
        <dbReference type="SAM" id="Phobius"/>
    </source>
</evidence>
<keyword evidence="1" id="KW-0472">Membrane</keyword>
<reference evidence="2 3" key="1">
    <citation type="submission" date="2019-09" db="EMBL/GenBank/DDBJ databases">
        <authorList>
            <person name="Cao W.R."/>
        </authorList>
    </citation>
    <scope>NUCLEOTIDE SEQUENCE [LARGE SCALE GENOMIC DNA]</scope>
    <source>
        <strain evidence="3">a4</strain>
    </source>
</reference>
<protein>
    <submittedName>
        <fullName evidence="2">Uncharacterized protein</fullName>
    </submittedName>
</protein>
<feature type="transmembrane region" description="Helical" evidence="1">
    <location>
        <begin position="75"/>
        <end position="96"/>
    </location>
</feature>
<sequence>MKWYNYLAAFGAGFFLTNVIPHLVNGVSGQEFPSPFGAPPGVGLSSPIQNVIWALMNMIIGYFLYRASKIDSKNIIGTILMFVGIAVCALMCAYSFGSNPNL</sequence>
<keyword evidence="1" id="KW-0812">Transmembrane</keyword>
<dbReference type="AlphaFoldDB" id="A0A7J5APN7"/>
<feature type="transmembrane region" description="Helical" evidence="1">
    <location>
        <begin position="50"/>
        <end position="68"/>
    </location>
</feature>
<accession>A0A7J5APN7</accession>
<organism evidence="2 3">
    <name type="scientific">Tenacibaculum aiptasiae</name>
    <dbReference type="NCBI Taxonomy" id="426481"/>
    <lineage>
        <taxon>Bacteria</taxon>
        <taxon>Pseudomonadati</taxon>
        <taxon>Bacteroidota</taxon>
        <taxon>Flavobacteriia</taxon>
        <taxon>Flavobacteriales</taxon>
        <taxon>Flavobacteriaceae</taxon>
        <taxon>Tenacibaculum</taxon>
    </lineage>
</organism>
<evidence type="ECO:0000313" key="2">
    <source>
        <dbReference type="EMBL" id="KAB1159424.1"/>
    </source>
</evidence>
<proteinExistence type="predicted"/>
<keyword evidence="1" id="KW-1133">Transmembrane helix</keyword>
<gene>
    <name evidence="2" type="ORF">F7018_03690</name>
</gene>